<evidence type="ECO:0000256" key="1">
    <source>
        <dbReference type="ARBA" id="ARBA00022729"/>
    </source>
</evidence>
<protein>
    <recommendedName>
        <fullName evidence="3">Yeast cell wall synthesis Kre9/Knh1-like N-terminal domain-containing protein</fullName>
    </recommendedName>
</protein>
<dbReference type="AlphaFoldDB" id="A0A9P7Y1I7"/>
<feature type="signal peptide" evidence="2">
    <location>
        <begin position="1"/>
        <end position="20"/>
    </location>
</feature>
<dbReference type="Pfam" id="PF10342">
    <property type="entry name" value="Kre9_KNH"/>
    <property type="match status" value="1"/>
</dbReference>
<dbReference type="InterPro" id="IPR018466">
    <property type="entry name" value="Kre9/Knh1-like_N"/>
</dbReference>
<dbReference type="OrthoDB" id="2260257at2759"/>
<keyword evidence="5" id="KW-1185">Reference proteome</keyword>
<proteinExistence type="predicted"/>
<accession>A0A9P7Y1I7</accession>
<feature type="chain" id="PRO_5040438549" description="Yeast cell wall synthesis Kre9/Knh1-like N-terminal domain-containing protein" evidence="2">
    <location>
        <begin position="21"/>
        <end position="193"/>
    </location>
</feature>
<feature type="domain" description="Yeast cell wall synthesis Kre9/Knh1-like N-terminal" evidence="3">
    <location>
        <begin position="28"/>
        <end position="121"/>
    </location>
</feature>
<sequence>MKSIALITLSTLALVSQATAQILAYSAPISATQWTAGKSATISWTNSCNEVVGNTTFPVYLNQQVGLYQVQVPGIPELGYLDCKKAGKITVLVPATIPQGNDYSILVTNGGNQSYSALFTILSTIPGSTTLALPTTTVAAVTTTATTVPPTKTASAAPVVTTTPPTTPNQAGALKTGSQVAFVVVAAVASLLL</sequence>
<evidence type="ECO:0000259" key="3">
    <source>
        <dbReference type="Pfam" id="PF10342"/>
    </source>
</evidence>
<dbReference type="Proteomes" id="UP000707451">
    <property type="component" value="Unassembled WGS sequence"/>
</dbReference>
<dbReference type="EMBL" id="JAHRHY010000002">
    <property type="protein sequence ID" value="KAG9071554.1"/>
    <property type="molecule type" value="Genomic_DNA"/>
</dbReference>
<gene>
    <name evidence="4" type="ORF">KI688_005766</name>
</gene>
<organism evidence="4 5">
    <name type="scientific">Linnemannia hyalina</name>
    <dbReference type="NCBI Taxonomy" id="64524"/>
    <lineage>
        <taxon>Eukaryota</taxon>
        <taxon>Fungi</taxon>
        <taxon>Fungi incertae sedis</taxon>
        <taxon>Mucoromycota</taxon>
        <taxon>Mortierellomycotina</taxon>
        <taxon>Mortierellomycetes</taxon>
        <taxon>Mortierellales</taxon>
        <taxon>Mortierellaceae</taxon>
        <taxon>Linnemannia</taxon>
    </lineage>
</organism>
<evidence type="ECO:0000313" key="5">
    <source>
        <dbReference type="Proteomes" id="UP000707451"/>
    </source>
</evidence>
<comment type="caution">
    <text evidence="4">The sequence shown here is derived from an EMBL/GenBank/DDBJ whole genome shotgun (WGS) entry which is preliminary data.</text>
</comment>
<evidence type="ECO:0000256" key="2">
    <source>
        <dbReference type="SAM" id="SignalP"/>
    </source>
</evidence>
<name>A0A9P7Y1I7_9FUNG</name>
<keyword evidence="1 2" id="KW-0732">Signal</keyword>
<evidence type="ECO:0000313" key="4">
    <source>
        <dbReference type="EMBL" id="KAG9071554.1"/>
    </source>
</evidence>
<reference evidence="4" key="1">
    <citation type="submission" date="2021-06" db="EMBL/GenBank/DDBJ databases">
        <title>Genome Sequence of Mortierella hyaline Strain SCG-10, a Cold-Adapted, Nitrate-Reducing Fungus Isolated from Soil in Minnesota, USA.</title>
        <authorList>
            <person name="Aldossari N."/>
        </authorList>
    </citation>
    <scope>NUCLEOTIDE SEQUENCE</scope>
    <source>
        <strain evidence="4">SCG-10</strain>
    </source>
</reference>